<feature type="domain" description="Carboxylesterase type B" evidence="2">
    <location>
        <begin position="5"/>
        <end position="94"/>
    </location>
</feature>
<comment type="similarity">
    <text evidence="1">Belongs to the type-B carboxylesterase/lipase family.</text>
</comment>
<dbReference type="SUPFAM" id="SSF53474">
    <property type="entry name" value="alpha/beta-Hydrolases"/>
    <property type="match status" value="1"/>
</dbReference>
<evidence type="ECO:0000259" key="2">
    <source>
        <dbReference type="Pfam" id="PF00135"/>
    </source>
</evidence>
<dbReference type="Pfam" id="PF00135">
    <property type="entry name" value="COesterase"/>
    <property type="match status" value="1"/>
</dbReference>
<dbReference type="InterPro" id="IPR002018">
    <property type="entry name" value="CarbesteraseB"/>
</dbReference>
<sequence length="117" mass="13579">MDLGKVEAFRGIEYHLTSPGLRFLPPIGSYKIWDGISKAVDYWSPCSQSFSHPLTRRYLPEFLRERLDTVYTRFLKSLREDCLSLNVYVPMRATAAGKVELIGRSKDSVMPRHYQIH</sequence>
<dbReference type="InParanoid" id="K1PQG4"/>
<dbReference type="InterPro" id="IPR051093">
    <property type="entry name" value="Neuroligin/BSAL"/>
</dbReference>
<dbReference type="AlphaFoldDB" id="K1PQG4"/>
<dbReference type="HOGENOM" id="CLU_2087141_0_0_1"/>
<dbReference type="Gene3D" id="3.40.50.1820">
    <property type="entry name" value="alpha/beta hydrolase"/>
    <property type="match status" value="1"/>
</dbReference>
<proteinExistence type="inferred from homology"/>
<accession>K1PQG4</accession>
<evidence type="ECO:0000313" key="3">
    <source>
        <dbReference type="EMBL" id="EKC18640.1"/>
    </source>
</evidence>
<evidence type="ECO:0000256" key="1">
    <source>
        <dbReference type="ARBA" id="ARBA00005964"/>
    </source>
</evidence>
<reference evidence="3" key="1">
    <citation type="journal article" date="2012" name="Nature">
        <title>The oyster genome reveals stress adaptation and complexity of shell formation.</title>
        <authorList>
            <person name="Zhang G."/>
            <person name="Fang X."/>
            <person name="Guo X."/>
            <person name="Li L."/>
            <person name="Luo R."/>
            <person name="Xu F."/>
            <person name="Yang P."/>
            <person name="Zhang L."/>
            <person name="Wang X."/>
            <person name="Qi H."/>
            <person name="Xiong Z."/>
            <person name="Que H."/>
            <person name="Xie Y."/>
            <person name="Holland P.W."/>
            <person name="Paps J."/>
            <person name="Zhu Y."/>
            <person name="Wu F."/>
            <person name="Chen Y."/>
            <person name="Wang J."/>
            <person name="Peng C."/>
            <person name="Meng J."/>
            <person name="Yang L."/>
            <person name="Liu J."/>
            <person name="Wen B."/>
            <person name="Zhang N."/>
            <person name="Huang Z."/>
            <person name="Zhu Q."/>
            <person name="Feng Y."/>
            <person name="Mount A."/>
            <person name="Hedgecock D."/>
            <person name="Xu Z."/>
            <person name="Liu Y."/>
            <person name="Domazet-Loso T."/>
            <person name="Du Y."/>
            <person name="Sun X."/>
            <person name="Zhang S."/>
            <person name="Liu B."/>
            <person name="Cheng P."/>
            <person name="Jiang X."/>
            <person name="Li J."/>
            <person name="Fan D."/>
            <person name="Wang W."/>
            <person name="Fu W."/>
            <person name="Wang T."/>
            <person name="Wang B."/>
            <person name="Zhang J."/>
            <person name="Peng Z."/>
            <person name="Li Y."/>
            <person name="Li N."/>
            <person name="Wang J."/>
            <person name="Chen M."/>
            <person name="He Y."/>
            <person name="Tan F."/>
            <person name="Song X."/>
            <person name="Zheng Q."/>
            <person name="Huang R."/>
            <person name="Yang H."/>
            <person name="Du X."/>
            <person name="Chen L."/>
            <person name="Yang M."/>
            <person name="Gaffney P.M."/>
            <person name="Wang S."/>
            <person name="Luo L."/>
            <person name="She Z."/>
            <person name="Ming Y."/>
            <person name="Huang W."/>
            <person name="Zhang S."/>
            <person name="Huang B."/>
            <person name="Zhang Y."/>
            <person name="Qu T."/>
            <person name="Ni P."/>
            <person name="Miao G."/>
            <person name="Wang J."/>
            <person name="Wang Q."/>
            <person name="Steinberg C.E."/>
            <person name="Wang H."/>
            <person name="Li N."/>
            <person name="Qian L."/>
            <person name="Zhang G."/>
            <person name="Li Y."/>
            <person name="Yang H."/>
            <person name="Liu X."/>
            <person name="Wang J."/>
            <person name="Yin Y."/>
            <person name="Wang J."/>
        </authorList>
    </citation>
    <scope>NUCLEOTIDE SEQUENCE [LARGE SCALE GENOMIC DNA]</scope>
    <source>
        <strain evidence="3">05x7-T-G4-1.051#20</strain>
    </source>
</reference>
<dbReference type="PANTHER" id="PTHR43903">
    <property type="entry name" value="NEUROLIGIN"/>
    <property type="match status" value="1"/>
</dbReference>
<name>K1PQG4_MAGGI</name>
<protein>
    <submittedName>
        <fullName evidence="3">Neuroligin-4, Y-linked</fullName>
    </submittedName>
</protein>
<gene>
    <name evidence="3" type="ORF">CGI_10011611</name>
</gene>
<dbReference type="InterPro" id="IPR029058">
    <property type="entry name" value="AB_hydrolase_fold"/>
</dbReference>
<dbReference type="EMBL" id="JH816457">
    <property type="protein sequence ID" value="EKC18640.1"/>
    <property type="molecule type" value="Genomic_DNA"/>
</dbReference>
<organism evidence="3">
    <name type="scientific">Magallana gigas</name>
    <name type="common">Pacific oyster</name>
    <name type="synonym">Crassostrea gigas</name>
    <dbReference type="NCBI Taxonomy" id="29159"/>
    <lineage>
        <taxon>Eukaryota</taxon>
        <taxon>Metazoa</taxon>
        <taxon>Spiralia</taxon>
        <taxon>Lophotrochozoa</taxon>
        <taxon>Mollusca</taxon>
        <taxon>Bivalvia</taxon>
        <taxon>Autobranchia</taxon>
        <taxon>Pteriomorphia</taxon>
        <taxon>Ostreida</taxon>
        <taxon>Ostreoidea</taxon>
        <taxon>Ostreidae</taxon>
        <taxon>Magallana</taxon>
    </lineage>
</organism>